<evidence type="ECO:0000256" key="2">
    <source>
        <dbReference type="ARBA" id="ARBA00022801"/>
    </source>
</evidence>
<keyword evidence="2 4" id="KW-0378">Hydrolase</keyword>
<gene>
    <name evidence="4" type="ORF">GCM10017044_27300</name>
</gene>
<dbReference type="InterPro" id="IPR050300">
    <property type="entry name" value="GDXG_lipolytic_enzyme"/>
</dbReference>
<evidence type="ECO:0000259" key="3">
    <source>
        <dbReference type="Pfam" id="PF07859"/>
    </source>
</evidence>
<dbReference type="EMBL" id="BNCI01000002">
    <property type="protein sequence ID" value="GHF30461.1"/>
    <property type="molecule type" value="Genomic_DNA"/>
</dbReference>
<dbReference type="Pfam" id="PF07859">
    <property type="entry name" value="Abhydrolase_3"/>
    <property type="match status" value="1"/>
</dbReference>
<evidence type="ECO:0000313" key="4">
    <source>
        <dbReference type="EMBL" id="GHF30461.1"/>
    </source>
</evidence>
<dbReference type="AlphaFoldDB" id="A0A919EAL3"/>
<keyword evidence="5" id="KW-1185">Reference proteome</keyword>
<feature type="domain" description="Alpha/beta hydrolase fold-3" evidence="3">
    <location>
        <begin position="82"/>
        <end position="284"/>
    </location>
</feature>
<reference evidence="4" key="2">
    <citation type="submission" date="2020-09" db="EMBL/GenBank/DDBJ databases">
        <authorList>
            <person name="Sun Q."/>
            <person name="Kim S."/>
        </authorList>
    </citation>
    <scope>NUCLEOTIDE SEQUENCE</scope>
    <source>
        <strain evidence="4">KCTC 42590</strain>
    </source>
</reference>
<protein>
    <submittedName>
        <fullName evidence="4">Hydrolase</fullName>
    </submittedName>
</protein>
<evidence type="ECO:0000256" key="1">
    <source>
        <dbReference type="ARBA" id="ARBA00010515"/>
    </source>
</evidence>
<dbReference type="Gene3D" id="3.40.50.1820">
    <property type="entry name" value="alpha/beta hydrolase"/>
    <property type="match status" value="1"/>
</dbReference>
<reference evidence="4" key="1">
    <citation type="journal article" date="2014" name="Int. J. Syst. Evol. Microbiol.">
        <title>Complete genome sequence of Corynebacterium casei LMG S-19264T (=DSM 44701T), isolated from a smear-ripened cheese.</title>
        <authorList>
            <consortium name="US DOE Joint Genome Institute (JGI-PGF)"/>
            <person name="Walter F."/>
            <person name="Albersmeier A."/>
            <person name="Kalinowski J."/>
            <person name="Ruckert C."/>
        </authorList>
    </citation>
    <scope>NUCLEOTIDE SEQUENCE</scope>
    <source>
        <strain evidence="4">KCTC 42590</strain>
    </source>
</reference>
<comment type="similarity">
    <text evidence="1">Belongs to the 'GDXG' lipolytic enzyme family.</text>
</comment>
<dbReference type="PANTHER" id="PTHR48081:SF30">
    <property type="entry name" value="ACETYL-HYDROLASE LIPR-RELATED"/>
    <property type="match status" value="1"/>
</dbReference>
<comment type="caution">
    <text evidence="4">The sequence shown here is derived from an EMBL/GenBank/DDBJ whole genome shotgun (WGS) entry which is preliminary data.</text>
</comment>
<name>A0A919EAL3_9PROT</name>
<dbReference type="InterPro" id="IPR013094">
    <property type="entry name" value="AB_hydrolase_3"/>
</dbReference>
<dbReference type="InterPro" id="IPR029058">
    <property type="entry name" value="AB_hydrolase_fold"/>
</dbReference>
<dbReference type="RefSeq" id="WP_191253889.1">
    <property type="nucleotide sequence ID" value="NZ_BNCI01000002.1"/>
</dbReference>
<dbReference type="Proteomes" id="UP000630923">
    <property type="component" value="Unassembled WGS sequence"/>
</dbReference>
<dbReference type="PANTHER" id="PTHR48081">
    <property type="entry name" value="AB HYDROLASE SUPERFAMILY PROTEIN C4A8.06C"/>
    <property type="match status" value="1"/>
</dbReference>
<dbReference type="SUPFAM" id="SSF53474">
    <property type="entry name" value="alpha/beta-Hydrolases"/>
    <property type="match status" value="1"/>
</dbReference>
<organism evidence="4 5">
    <name type="scientific">Kordiimonas sediminis</name>
    <dbReference type="NCBI Taxonomy" id="1735581"/>
    <lineage>
        <taxon>Bacteria</taxon>
        <taxon>Pseudomonadati</taxon>
        <taxon>Pseudomonadota</taxon>
        <taxon>Alphaproteobacteria</taxon>
        <taxon>Kordiimonadales</taxon>
        <taxon>Kordiimonadaceae</taxon>
        <taxon>Kordiimonas</taxon>
    </lineage>
</organism>
<evidence type="ECO:0000313" key="5">
    <source>
        <dbReference type="Proteomes" id="UP000630923"/>
    </source>
</evidence>
<dbReference type="GO" id="GO:0004806">
    <property type="term" value="F:triacylglycerol lipase activity"/>
    <property type="evidence" value="ECO:0007669"/>
    <property type="project" value="TreeGrafter"/>
</dbReference>
<proteinExistence type="inferred from homology"/>
<sequence>MSIRAWLVRQKIKKAFRSGADKGPIPDDVNPDELVLQFRDTLTAGEALMPQPPEKTEIISVDENGIRGEWVHEPGVDRSKVVFYCHGGGYVWGSPKVYRYLAWRLSIAANARVFLLDYSLAPESKYPVQVNEALAAYAYVCDQVGGSQHVALGGDSAGGNLAYALAHAVKDKGADMPASIALLSPWLDMSGSGESAVFNADKEVMLDPRGLGIGGDAYHGRTMERNDPRCSPLFADQKGMSPVLMQVGSTEILLSDSTRLADQLKSAGVAHELQIWKNMHHVWQMASNIIPEGRKAIKGIGAFYRTHWA</sequence>
<accession>A0A919EAL3</accession>